<evidence type="ECO:0000313" key="2">
    <source>
        <dbReference type="EMBL" id="KFD64977.1"/>
    </source>
</evidence>
<organism evidence="2">
    <name type="scientific">Trichuris suis</name>
    <name type="common">pig whipworm</name>
    <dbReference type="NCBI Taxonomy" id="68888"/>
    <lineage>
        <taxon>Eukaryota</taxon>
        <taxon>Metazoa</taxon>
        <taxon>Ecdysozoa</taxon>
        <taxon>Nematoda</taxon>
        <taxon>Enoplea</taxon>
        <taxon>Dorylaimia</taxon>
        <taxon>Trichinellida</taxon>
        <taxon>Trichuridae</taxon>
        <taxon>Trichuris</taxon>
    </lineage>
</organism>
<protein>
    <submittedName>
        <fullName evidence="2">Uncharacterized protein</fullName>
    </submittedName>
</protein>
<keyword evidence="1" id="KW-1133">Transmembrane helix</keyword>
<evidence type="ECO:0000256" key="1">
    <source>
        <dbReference type="SAM" id="Phobius"/>
    </source>
</evidence>
<reference evidence="2" key="1">
    <citation type="journal article" date="2014" name="Nat. Genet.">
        <title>Genome and transcriptome of the porcine whipworm Trichuris suis.</title>
        <authorList>
            <person name="Jex A.R."/>
            <person name="Nejsum P."/>
            <person name="Schwarz E.M."/>
            <person name="Hu L."/>
            <person name="Young N.D."/>
            <person name="Hall R.S."/>
            <person name="Korhonen P.K."/>
            <person name="Liao S."/>
            <person name="Thamsborg S."/>
            <person name="Xia J."/>
            <person name="Xu P."/>
            <person name="Wang S."/>
            <person name="Scheerlinck J.P."/>
            <person name="Hofmann A."/>
            <person name="Sternberg P.W."/>
            <person name="Wang J."/>
            <person name="Gasser R.B."/>
        </authorList>
    </citation>
    <scope>NUCLEOTIDE SEQUENCE [LARGE SCALE GENOMIC DNA]</scope>
    <source>
        <strain evidence="2">DCEP-RM93F</strain>
    </source>
</reference>
<name>A0A085N681_9BILA</name>
<feature type="transmembrane region" description="Helical" evidence="1">
    <location>
        <begin position="15"/>
        <end position="33"/>
    </location>
</feature>
<dbReference type="Proteomes" id="UP000030758">
    <property type="component" value="Unassembled WGS sequence"/>
</dbReference>
<accession>A0A085N681</accession>
<gene>
    <name evidence="2" type="ORF">M514_22826</name>
</gene>
<dbReference type="EMBL" id="KL367546">
    <property type="protein sequence ID" value="KFD64977.1"/>
    <property type="molecule type" value="Genomic_DNA"/>
</dbReference>
<keyword evidence="1" id="KW-0812">Transmembrane</keyword>
<sequence>MLFDLLNGFGVNKPFIVALLVIVACLWIIYILANVSDSSDSVSNILLMEKRRPMIRLVPLGQQRTCEFENEAKLKKQ</sequence>
<proteinExistence type="predicted"/>
<dbReference type="AlphaFoldDB" id="A0A085N681"/>
<keyword evidence="1" id="KW-0472">Membrane</keyword>